<sequence length="400" mass="42789">MTPFSRGSWAGLPPELVQLACAKADDGSRLNMMFVCTAWRAAVLAAPHLVPAPVVELPEAAAGARAQERVLSTAAALNPLTWRVVVKGAAEEAQAQPFALTAVLAVLPSHVRQLHIECDCNGLVLRMLQRFPRLEGLELGGNAAFADWRGAGPVAAKLQGGLTINCRRAGGTGHHLDDELENFPVGLPQALSWASSHATALHTLVLDSVFDAEAAAFCSALPAIRILNLTLRYGRGAEAAVAMLRQLPQLHSLQLQLINVETHFDPDADGASWIGNGVWEWMRPPPLAGLPLHSLTVQGAVGLPPDWRQLASLQVLRVVSSPEYGEPLLEEDETSRLQWGSEPAGGLAALTRLEIKGIVPDVEVVASMPALQVVRDIKGRQPGWRTALAAARPNLEIIPY</sequence>
<dbReference type="AlphaFoldDB" id="A0A2P6TBX1"/>
<dbReference type="EMBL" id="LHPG02000026">
    <property type="protein sequence ID" value="PRW18384.1"/>
    <property type="molecule type" value="Genomic_DNA"/>
</dbReference>
<accession>A0A2P6TBX1</accession>
<dbReference type="Gene3D" id="3.80.10.10">
    <property type="entry name" value="Ribonuclease Inhibitor"/>
    <property type="match status" value="1"/>
</dbReference>
<dbReference type="Proteomes" id="UP000239899">
    <property type="component" value="Unassembled WGS sequence"/>
</dbReference>
<evidence type="ECO:0000313" key="3">
    <source>
        <dbReference type="Proteomes" id="UP000239899"/>
    </source>
</evidence>
<evidence type="ECO:0000256" key="1">
    <source>
        <dbReference type="ARBA" id="ARBA00004430"/>
    </source>
</evidence>
<comment type="caution">
    <text evidence="2">The sequence shown here is derived from an EMBL/GenBank/DDBJ whole genome shotgun (WGS) entry which is preliminary data.</text>
</comment>
<dbReference type="OrthoDB" id="10671417at2759"/>
<keyword evidence="3" id="KW-1185">Reference proteome</keyword>
<dbReference type="GO" id="GO:0005930">
    <property type="term" value="C:axoneme"/>
    <property type="evidence" value="ECO:0007669"/>
    <property type="project" value="UniProtKB-SubCell"/>
</dbReference>
<comment type="subcellular location">
    <subcellularLocation>
        <location evidence="1">Cytoplasm</location>
        <location evidence="1">Cytoskeleton</location>
        <location evidence="1">Cilium axoneme</location>
    </subcellularLocation>
</comment>
<organism evidence="2 3">
    <name type="scientific">Chlorella sorokiniana</name>
    <name type="common">Freshwater green alga</name>
    <dbReference type="NCBI Taxonomy" id="3076"/>
    <lineage>
        <taxon>Eukaryota</taxon>
        <taxon>Viridiplantae</taxon>
        <taxon>Chlorophyta</taxon>
        <taxon>core chlorophytes</taxon>
        <taxon>Trebouxiophyceae</taxon>
        <taxon>Chlorellales</taxon>
        <taxon>Chlorellaceae</taxon>
        <taxon>Chlorella clade</taxon>
        <taxon>Chlorella</taxon>
    </lineage>
</organism>
<protein>
    <submittedName>
        <fullName evidence="2">2-polyprenyl-6-methoxyphenol hydroxylase</fullName>
    </submittedName>
</protein>
<proteinExistence type="predicted"/>
<evidence type="ECO:0000313" key="2">
    <source>
        <dbReference type="EMBL" id="PRW18384.1"/>
    </source>
</evidence>
<reference evidence="2 3" key="1">
    <citation type="journal article" date="2018" name="Plant J.">
        <title>Genome sequences of Chlorella sorokiniana UTEX 1602 and Micractinium conductrix SAG 241.80: implications to maltose excretion by a green alga.</title>
        <authorList>
            <person name="Arriola M.B."/>
            <person name="Velmurugan N."/>
            <person name="Zhang Y."/>
            <person name="Plunkett M.H."/>
            <person name="Hondzo H."/>
            <person name="Barney B.M."/>
        </authorList>
    </citation>
    <scope>NUCLEOTIDE SEQUENCE [LARGE SCALE GENOMIC DNA]</scope>
    <source>
        <strain evidence="3">UTEX 1602</strain>
    </source>
</reference>
<dbReference type="InterPro" id="IPR032675">
    <property type="entry name" value="LRR_dom_sf"/>
</dbReference>
<name>A0A2P6TBX1_CHLSO</name>
<gene>
    <name evidence="2" type="ORF">C2E21_9315</name>
</gene>